<protein>
    <submittedName>
        <fullName evidence="2">Uncharacterized protein</fullName>
    </submittedName>
</protein>
<feature type="compositionally biased region" description="Basic and acidic residues" evidence="1">
    <location>
        <begin position="196"/>
        <end position="205"/>
    </location>
</feature>
<feature type="region of interest" description="Disordered" evidence="1">
    <location>
        <begin position="181"/>
        <end position="222"/>
    </location>
</feature>
<dbReference type="EnsemblPlants" id="OB01G24180.1">
    <property type="protein sequence ID" value="OB01G24180.1"/>
    <property type="gene ID" value="OB01G24180"/>
</dbReference>
<name>J3KZL2_ORYBR</name>
<keyword evidence="3" id="KW-1185">Reference proteome</keyword>
<organism evidence="2">
    <name type="scientific">Oryza brachyantha</name>
    <name type="common">malo sina</name>
    <dbReference type="NCBI Taxonomy" id="4533"/>
    <lineage>
        <taxon>Eukaryota</taxon>
        <taxon>Viridiplantae</taxon>
        <taxon>Streptophyta</taxon>
        <taxon>Embryophyta</taxon>
        <taxon>Tracheophyta</taxon>
        <taxon>Spermatophyta</taxon>
        <taxon>Magnoliopsida</taxon>
        <taxon>Liliopsida</taxon>
        <taxon>Poales</taxon>
        <taxon>Poaceae</taxon>
        <taxon>BOP clade</taxon>
        <taxon>Oryzoideae</taxon>
        <taxon>Oryzeae</taxon>
        <taxon>Oryzinae</taxon>
        <taxon>Oryza</taxon>
    </lineage>
</organism>
<dbReference type="Proteomes" id="UP000006038">
    <property type="component" value="Chromosome 1"/>
</dbReference>
<dbReference type="AlphaFoldDB" id="J3KZL2"/>
<evidence type="ECO:0000256" key="1">
    <source>
        <dbReference type="SAM" id="MobiDB-lite"/>
    </source>
</evidence>
<reference evidence="2" key="1">
    <citation type="journal article" date="2013" name="Nat. Commun.">
        <title>Whole-genome sequencing of Oryza brachyantha reveals mechanisms underlying Oryza genome evolution.</title>
        <authorList>
            <person name="Chen J."/>
            <person name="Huang Q."/>
            <person name="Gao D."/>
            <person name="Wang J."/>
            <person name="Lang Y."/>
            <person name="Liu T."/>
            <person name="Li B."/>
            <person name="Bai Z."/>
            <person name="Luis Goicoechea J."/>
            <person name="Liang C."/>
            <person name="Chen C."/>
            <person name="Zhang W."/>
            <person name="Sun S."/>
            <person name="Liao Y."/>
            <person name="Zhang X."/>
            <person name="Yang L."/>
            <person name="Song C."/>
            <person name="Wang M."/>
            <person name="Shi J."/>
            <person name="Liu G."/>
            <person name="Liu J."/>
            <person name="Zhou H."/>
            <person name="Zhou W."/>
            <person name="Yu Q."/>
            <person name="An N."/>
            <person name="Chen Y."/>
            <person name="Cai Q."/>
            <person name="Wang B."/>
            <person name="Liu B."/>
            <person name="Min J."/>
            <person name="Huang Y."/>
            <person name="Wu H."/>
            <person name="Li Z."/>
            <person name="Zhang Y."/>
            <person name="Yin Y."/>
            <person name="Song W."/>
            <person name="Jiang J."/>
            <person name="Jackson S.A."/>
            <person name="Wing R.A."/>
            <person name="Wang J."/>
            <person name="Chen M."/>
        </authorList>
    </citation>
    <scope>NUCLEOTIDE SEQUENCE [LARGE SCALE GENOMIC DNA]</scope>
    <source>
        <strain evidence="2">cv. IRGC 101232</strain>
    </source>
</reference>
<evidence type="ECO:0000313" key="2">
    <source>
        <dbReference type="EnsemblPlants" id="OB01G24180.1"/>
    </source>
</evidence>
<accession>J3KZL2</accession>
<sequence>MAKTPERRLKPPRSPKADGLWTCQEIWRIRALMGKKELFLRCNSALPGSTYLRARLSGTSRPSKLRPPSYLKEKAGTIKILGSVSTQVAQHLPGVWHSSLRRPVTVSSLALMLTRQHSFPGTALIGLYSDPDCTVLSDSLLGLLFFPDDGPGSTALGGDDYNSCSIIIVLVFMMSNNGDSSARGPADGNNDNNNNKSDDNGDRGDGNNNNVPSSQRTDTFSV</sequence>
<proteinExistence type="predicted"/>
<dbReference type="Gramene" id="OB01G24180.1">
    <property type="protein sequence ID" value="OB01G24180.1"/>
    <property type="gene ID" value="OB01G24180"/>
</dbReference>
<feature type="compositionally biased region" description="Polar residues" evidence="1">
    <location>
        <begin position="211"/>
        <end position="222"/>
    </location>
</feature>
<evidence type="ECO:0000313" key="3">
    <source>
        <dbReference type="Proteomes" id="UP000006038"/>
    </source>
</evidence>
<reference evidence="2" key="2">
    <citation type="submission" date="2013-04" db="UniProtKB">
        <authorList>
            <consortium name="EnsemblPlants"/>
        </authorList>
    </citation>
    <scope>IDENTIFICATION</scope>
</reference>
<dbReference type="HOGENOM" id="CLU_1247036_0_0_1"/>